<dbReference type="SUPFAM" id="SSF50630">
    <property type="entry name" value="Acid proteases"/>
    <property type="match status" value="1"/>
</dbReference>
<dbReference type="Pfam" id="PF05618">
    <property type="entry name" value="Zn_protease"/>
    <property type="match status" value="1"/>
</dbReference>
<organism evidence="2">
    <name type="scientific">marine metagenome</name>
    <dbReference type="NCBI Taxonomy" id="408172"/>
    <lineage>
        <taxon>unclassified sequences</taxon>
        <taxon>metagenomes</taxon>
        <taxon>ecological metagenomes</taxon>
    </lineage>
</organism>
<feature type="domain" description="Retropepsin-like aspartic endopeptidase" evidence="1">
    <location>
        <begin position="17"/>
        <end position="102"/>
    </location>
</feature>
<sequence length="102" mass="12097">MATEQSRNRRKKPPIEVGWREWVSFPNYHDFSLKAKIDTGARSSALHATHIKEFEIDSKDWVSFRIYQSEKFIYVERPITGYRVIKSSIGKKQVRPVIRMKI</sequence>
<evidence type="ECO:0000259" key="1">
    <source>
        <dbReference type="Pfam" id="PF05618"/>
    </source>
</evidence>
<dbReference type="PANTHER" id="PTHR38037">
    <property type="entry name" value="ZN_PROTEASE DOMAIN-CONTAINING PROTEIN"/>
    <property type="match status" value="1"/>
</dbReference>
<name>A0A382FDR8_9ZZZZ</name>
<dbReference type="InterPro" id="IPR021109">
    <property type="entry name" value="Peptidase_aspartic_dom_sf"/>
</dbReference>
<dbReference type="EMBL" id="UINC01049092">
    <property type="protein sequence ID" value="SVB60444.1"/>
    <property type="molecule type" value="Genomic_DNA"/>
</dbReference>
<gene>
    <name evidence="2" type="ORF">METZ01_LOCUS213298</name>
</gene>
<protein>
    <recommendedName>
        <fullName evidence="1">Retropepsin-like aspartic endopeptidase domain-containing protein</fullName>
    </recommendedName>
</protein>
<accession>A0A382FDR8</accession>
<reference evidence="2" key="1">
    <citation type="submission" date="2018-05" db="EMBL/GenBank/DDBJ databases">
        <authorList>
            <person name="Lanie J.A."/>
            <person name="Ng W.-L."/>
            <person name="Kazmierczak K.M."/>
            <person name="Andrzejewski T.M."/>
            <person name="Davidsen T.M."/>
            <person name="Wayne K.J."/>
            <person name="Tettelin H."/>
            <person name="Glass J.I."/>
            <person name="Rusch D."/>
            <person name="Podicherti R."/>
            <person name="Tsui H.-C.T."/>
            <person name="Winkler M.E."/>
        </authorList>
    </citation>
    <scope>NUCLEOTIDE SEQUENCE</scope>
</reference>
<dbReference type="PANTHER" id="PTHR38037:SF2">
    <property type="entry name" value="ATP-DEPENDENT ZINC PROTEASE DOMAIN-CONTAINING PROTEIN-RELATED"/>
    <property type="match status" value="1"/>
</dbReference>
<dbReference type="InterPro" id="IPR008503">
    <property type="entry name" value="Asp_endopeptidase"/>
</dbReference>
<feature type="non-terminal residue" evidence="2">
    <location>
        <position position="102"/>
    </location>
</feature>
<evidence type="ECO:0000313" key="2">
    <source>
        <dbReference type="EMBL" id="SVB60444.1"/>
    </source>
</evidence>
<dbReference type="AlphaFoldDB" id="A0A382FDR8"/>
<dbReference type="Gene3D" id="2.40.70.10">
    <property type="entry name" value="Acid Proteases"/>
    <property type="match status" value="1"/>
</dbReference>
<proteinExistence type="predicted"/>